<feature type="domain" description="Transposase IS4-like" evidence="2">
    <location>
        <begin position="27"/>
        <end position="161"/>
    </location>
</feature>
<dbReference type="GO" id="GO:0004803">
    <property type="term" value="F:transposase activity"/>
    <property type="evidence" value="ECO:0007669"/>
    <property type="project" value="InterPro"/>
</dbReference>
<evidence type="ECO:0000259" key="2">
    <source>
        <dbReference type="Pfam" id="PF01609"/>
    </source>
</evidence>
<dbReference type="Pfam" id="PF01609">
    <property type="entry name" value="DDE_Tnp_1"/>
    <property type="match status" value="1"/>
</dbReference>
<evidence type="ECO:0000256" key="1">
    <source>
        <dbReference type="SAM" id="MobiDB-lite"/>
    </source>
</evidence>
<dbReference type="Proteomes" id="UP000199356">
    <property type="component" value="Unassembled WGS sequence"/>
</dbReference>
<dbReference type="InterPro" id="IPR002559">
    <property type="entry name" value="Transposase_11"/>
</dbReference>
<evidence type="ECO:0000313" key="4">
    <source>
        <dbReference type="Proteomes" id="UP000199356"/>
    </source>
</evidence>
<dbReference type="InterPro" id="IPR053520">
    <property type="entry name" value="Transposase_Tn903"/>
</dbReference>
<reference evidence="3 4" key="1">
    <citation type="submission" date="2016-10" db="EMBL/GenBank/DDBJ databases">
        <authorList>
            <person name="de Groot N.N."/>
        </authorList>
    </citation>
    <scope>NUCLEOTIDE SEQUENCE [LARGE SCALE GENOMIC DNA]</scope>
    <source>
        <strain evidence="3 4">DSM 19547</strain>
    </source>
</reference>
<gene>
    <name evidence="3" type="ORF">SAMN04488047_1593</name>
</gene>
<dbReference type="GO" id="GO:0006313">
    <property type="term" value="P:DNA transposition"/>
    <property type="evidence" value="ECO:0007669"/>
    <property type="project" value="InterPro"/>
</dbReference>
<dbReference type="EMBL" id="FOXA01000059">
    <property type="protein sequence ID" value="SFQ23484.1"/>
    <property type="molecule type" value="Genomic_DNA"/>
</dbReference>
<evidence type="ECO:0000313" key="3">
    <source>
        <dbReference type="EMBL" id="SFQ23484.1"/>
    </source>
</evidence>
<dbReference type="InterPro" id="IPR053172">
    <property type="entry name" value="Tn903_transposase"/>
</dbReference>
<name>A0A1I5WUW3_9RHOB</name>
<feature type="region of interest" description="Disordered" evidence="1">
    <location>
        <begin position="1"/>
        <end position="20"/>
    </location>
</feature>
<proteinExistence type="predicted"/>
<protein>
    <submittedName>
        <fullName evidence="3">Transposase DDE domain-containing protein</fullName>
    </submittedName>
</protein>
<organism evidence="3 4">
    <name type="scientific">Tranquillimonas alkanivorans</name>
    <dbReference type="NCBI Taxonomy" id="441119"/>
    <lineage>
        <taxon>Bacteria</taxon>
        <taxon>Pseudomonadati</taxon>
        <taxon>Pseudomonadota</taxon>
        <taxon>Alphaproteobacteria</taxon>
        <taxon>Rhodobacterales</taxon>
        <taxon>Roseobacteraceae</taxon>
        <taxon>Tranquillimonas</taxon>
    </lineage>
</organism>
<accession>A0A1I5WUW3</accession>
<dbReference type="PANTHER" id="PTHR34631:SF3">
    <property type="entry name" value="ISSOD12 TRANSPOSASE TNPA_ISSOD12"/>
    <property type="match status" value="1"/>
</dbReference>
<dbReference type="NCBIfam" id="NF033579">
    <property type="entry name" value="transpos_IS5_2"/>
    <property type="match status" value="1"/>
</dbReference>
<sequence>MRASMAGQSDVYGASSTSGSTSKRWRCVEITGSHVGDAPMLSELLDQVPADEGIGSVTADGAYDTRKCHEAIADRGADAVIPPRKNANPWKPSTAGAMARNEALRTSKYLGRALWRRWSGYHRRSRVETKMHCLKLLGQSLMARDFDRQVAELQVRIAVLNGYTALGIPVTGPAG</sequence>
<dbReference type="AlphaFoldDB" id="A0A1I5WUW3"/>
<keyword evidence="4" id="KW-1185">Reference proteome</keyword>
<dbReference type="GO" id="GO:0003677">
    <property type="term" value="F:DNA binding"/>
    <property type="evidence" value="ECO:0007669"/>
    <property type="project" value="InterPro"/>
</dbReference>
<dbReference type="PANTHER" id="PTHR34631">
    <property type="match status" value="1"/>
</dbReference>